<dbReference type="PANTHER" id="PTHR46613">
    <property type="entry name" value="RADIAL SPOKE HEAD 10 HOMOLOG B-RELATED"/>
    <property type="match status" value="1"/>
</dbReference>
<dbReference type="Gene3D" id="2.20.110.10">
    <property type="entry name" value="Histone H3 K4-specific methyltransferase SET7/9 N-terminal domain"/>
    <property type="match status" value="1"/>
</dbReference>
<keyword evidence="5" id="KW-0282">Flagellum</keyword>
<reference evidence="9 10" key="1">
    <citation type="submission" date="2019-03" db="EMBL/GenBank/DDBJ databases">
        <title>Single cell metagenomics reveals metabolic interactions within the superorganism composed of flagellate Streblomastix strix and complex community of Bacteroidetes bacteria on its surface.</title>
        <authorList>
            <person name="Treitli S.C."/>
            <person name="Kolisko M."/>
            <person name="Husnik F."/>
            <person name="Keeling P."/>
            <person name="Hampl V."/>
        </authorList>
    </citation>
    <scope>NUCLEOTIDE SEQUENCE [LARGE SCALE GENOMIC DNA]</scope>
    <source>
        <strain evidence="9">ST1C</strain>
    </source>
</reference>
<keyword evidence="8" id="KW-0966">Cell projection</keyword>
<keyword evidence="3" id="KW-0963">Cytoplasm</keyword>
<dbReference type="EMBL" id="SNRW01009812">
    <property type="protein sequence ID" value="KAA6377444.1"/>
    <property type="molecule type" value="Genomic_DNA"/>
</dbReference>
<evidence type="ECO:0000313" key="10">
    <source>
        <dbReference type="Proteomes" id="UP000324800"/>
    </source>
</evidence>
<dbReference type="Pfam" id="PF02493">
    <property type="entry name" value="MORN"/>
    <property type="match status" value="2"/>
</dbReference>
<keyword evidence="7" id="KW-0206">Cytoskeleton</keyword>
<dbReference type="SUPFAM" id="SSF82185">
    <property type="entry name" value="Histone H3 K4-specific methyltransferase SET7/9 N-terminal domain"/>
    <property type="match status" value="1"/>
</dbReference>
<evidence type="ECO:0000256" key="8">
    <source>
        <dbReference type="ARBA" id="ARBA00023273"/>
    </source>
</evidence>
<evidence type="ECO:0000256" key="7">
    <source>
        <dbReference type="ARBA" id="ARBA00023212"/>
    </source>
</evidence>
<feature type="non-terminal residue" evidence="9">
    <location>
        <position position="81"/>
    </location>
</feature>
<keyword evidence="6" id="KW-0969">Cilium</keyword>
<organism evidence="9 10">
    <name type="scientific">Streblomastix strix</name>
    <dbReference type="NCBI Taxonomy" id="222440"/>
    <lineage>
        <taxon>Eukaryota</taxon>
        <taxon>Metamonada</taxon>
        <taxon>Preaxostyla</taxon>
        <taxon>Oxymonadida</taxon>
        <taxon>Streblomastigidae</taxon>
        <taxon>Streblomastix</taxon>
    </lineage>
</organism>
<gene>
    <name evidence="9" type="ORF">EZS28_027027</name>
</gene>
<sequence length="81" mass="8716">MTATFFDILVEPQLLGVTIAEILEGDVFNGKGAVKLVGDHLYKGQFKNGKLHGQGALTWSDGNKFVGEFANNQVIGKGTYT</sequence>
<accession>A0A5J4V522</accession>
<dbReference type="Proteomes" id="UP000324800">
    <property type="component" value="Unassembled WGS sequence"/>
</dbReference>
<proteinExistence type="predicted"/>
<keyword evidence="4" id="KW-0677">Repeat</keyword>
<dbReference type="InterPro" id="IPR003409">
    <property type="entry name" value="MORN"/>
</dbReference>
<dbReference type="SMART" id="SM00698">
    <property type="entry name" value="MORN"/>
    <property type="match status" value="1"/>
</dbReference>
<evidence type="ECO:0000256" key="4">
    <source>
        <dbReference type="ARBA" id="ARBA00022737"/>
    </source>
</evidence>
<evidence type="ECO:0000256" key="2">
    <source>
        <dbReference type="ARBA" id="ARBA00004430"/>
    </source>
</evidence>
<dbReference type="AlphaFoldDB" id="A0A5J4V522"/>
<dbReference type="PANTHER" id="PTHR46613:SF1">
    <property type="entry name" value="RADIAL SPOKE HEAD 10 HOMOLOG B-RELATED"/>
    <property type="match status" value="1"/>
</dbReference>
<evidence type="ECO:0000256" key="6">
    <source>
        <dbReference type="ARBA" id="ARBA00023069"/>
    </source>
</evidence>
<dbReference type="OrthoDB" id="406044at2759"/>
<evidence type="ECO:0000313" key="9">
    <source>
        <dbReference type="EMBL" id="KAA6377444.1"/>
    </source>
</evidence>
<evidence type="ECO:0000256" key="5">
    <source>
        <dbReference type="ARBA" id="ARBA00022846"/>
    </source>
</evidence>
<evidence type="ECO:0000256" key="1">
    <source>
        <dbReference type="ARBA" id="ARBA00004230"/>
    </source>
</evidence>
<dbReference type="GO" id="GO:0031514">
    <property type="term" value="C:motile cilium"/>
    <property type="evidence" value="ECO:0007669"/>
    <property type="project" value="UniProtKB-SubCell"/>
</dbReference>
<evidence type="ECO:0008006" key="11">
    <source>
        <dbReference type="Google" id="ProtNLM"/>
    </source>
</evidence>
<evidence type="ECO:0000256" key="3">
    <source>
        <dbReference type="ARBA" id="ARBA00022490"/>
    </source>
</evidence>
<protein>
    <recommendedName>
        <fullName evidence="11">MORN repeat protein</fullName>
    </recommendedName>
</protein>
<comment type="subcellular location">
    <subcellularLocation>
        <location evidence="1">Cell projection</location>
        <location evidence="1">Cilium</location>
        <location evidence="1">Flagellum</location>
    </subcellularLocation>
    <subcellularLocation>
        <location evidence="2">Cytoplasm</location>
        <location evidence="2">Cytoskeleton</location>
        <location evidence="2">Cilium axoneme</location>
    </subcellularLocation>
</comment>
<dbReference type="GO" id="GO:0005930">
    <property type="term" value="C:axoneme"/>
    <property type="evidence" value="ECO:0007669"/>
    <property type="project" value="UniProtKB-SubCell"/>
</dbReference>
<name>A0A5J4V522_9EUKA</name>
<comment type="caution">
    <text evidence="9">The sequence shown here is derived from an EMBL/GenBank/DDBJ whole genome shotgun (WGS) entry which is preliminary data.</text>
</comment>